<keyword evidence="6 13" id="KW-0479">Metal-binding</keyword>
<dbReference type="Gene3D" id="3.40.50.300">
    <property type="entry name" value="P-loop containing nucleotide triphosphate hydrolases"/>
    <property type="match status" value="1"/>
</dbReference>
<dbReference type="PRINTS" id="PR00385">
    <property type="entry name" value="P450"/>
</dbReference>
<keyword evidence="10 13" id="KW-0408">Iron</keyword>
<evidence type="ECO:0000256" key="12">
    <source>
        <dbReference type="ARBA" id="ARBA00023134"/>
    </source>
</evidence>
<dbReference type="FunFam" id="3.40.50.10050:FF:000001">
    <property type="entry name" value="Translation initiation factor IF-2"/>
    <property type="match status" value="1"/>
</dbReference>
<dbReference type="Pfam" id="PF11987">
    <property type="entry name" value="IF-2"/>
    <property type="match status" value="1"/>
</dbReference>
<feature type="compositionally biased region" description="Low complexity" evidence="15">
    <location>
        <begin position="556"/>
        <end position="570"/>
    </location>
</feature>
<comment type="cofactor">
    <cofactor evidence="1 13">
        <name>heme</name>
        <dbReference type="ChEBI" id="CHEBI:30413"/>
    </cofactor>
</comment>
<dbReference type="PROSITE" id="PS00086">
    <property type="entry name" value="CYTOCHROME_P450"/>
    <property type="match status" value="1"/>
</dbReference>
<feature type="binding site" description="axial binding residue" evidence="13">
    <location>
        <position position="475"/>
    </location>
    <ligand>
        <name>heme</name>
        <dbReference type="ChEBI" id="CHEBI:30413"/>
    </ligand>
    <ligandPart>
        <name>Fe</name>
        <dbReference type="ChEBI" id="CHEBI:18248"/>
    </ligandPart>
</feature>
<dbReference type="GO" id="GO:0003743">
    <property type="term" value="F:translation initiation factor activity"/>
    <property type="evidence" value="ECO:0007669"/>
    <property type="project" value="UniProtKB-KW"/>
</dbReference>
<dbReference type="InterPro" id="IPR002974">
    <property type="entry name" value="Cyt_P450_E_CYP52_ascomycetes"/>
</dbReference>
<evidence type="ECO:0000313" key="18">
    <source>
        <dbReference type="Proteomes" id="UP000249619"/>
    </source>
</evidence>
<dbReference type="PROSITE" id="PS01176">
    <property type="entry name" value="IF2"/>
    <property type="match status" value="1"/>
</dbReference>
<dbReference type="GO" id="GO:0003924">
    <property type="term" value="F:GTPase activity"/>
    <property type="evidence" value="ECO:0007669"/>
    <property type="project" value="InterPro"/>
</dbReference>
<evidence type="ECO:0000256" key="8">
    <source>
        <dbReference type="ARBA" id="ARBA00022917"/>
    </source>
</evidence>
<keyword evidence="9" id="KW-0560">Oxidoreductase</keyword>
<keyword evidence="11" id="KW-0503">Monooxygenase</keyword>
<evidence type="ECO:0000256" key="5">
    <source>
        <dbReference type="ARBA" id="ARBA00022617"/>
    </source>
</evidence>
<feature type="region of interest" description="Disordered" evidence="15">
    <location>
        <begin position="508"/>
        <end position="702"/>
    </location>
</feature>
<dbReference type="Gene3D" id="1.10.630.10">
    <property type="entry name" value="Cytochrome P450"/>
    <property type="match status" value="1"/>
</dbReference>
<dbReference type="InterPro" id="IPR027417">
    <property type="entry name" value="P-loop_NTPase"/>
</dbReference>
<dbReference type="OrthoDB" id="361630at2759"/>
<dbReference type="InterPro" id="IPR053905">
    <property type="entry name" value="EF-G-like_DII"/>
</dbReference>
<dbReference type="CDD" id="cd01887">
    <property type="entry name" value="IF2_eIF5B"/>
    <property type="match status" value="1"/>
</dbReference>
<evidence type="ECO:0000256" key="13">
    <source>
        <dbReference type="PIRSR" id="PIRSR602402-1"/>
    </source>
</evidence>
<feature type="compositionally biased region" description="Polar residues" evidence="15">
    <location>
        <begin position="644"/>
        <end position="661"/>
    </location>
</feature>
<dbReference type="InterPro" id="IPR000178">
    <property type="entry name" value="TF_IF2_bacterial-like"/>
</dbReference>
<dbReference type="Gene3D" id="3.40.50.10050">
    <property type="entry name" value="Translation initiation factor IF- 2, domain 3"/>
    <property type="match status" value="1"/>
</dbReference>
<dbReference type="Gene3D" id="2.40.30.10">
    <property type="entry name" value="Translation factors"/>
    <property type="match status" value="2"/>
</dbReference>
<protein>
    <submittedName>
        <fullName evidence="17">Translation initiation factor if-2</fullName>
        <ecNumber evidence="17">3.6.1.15</ecNumber>
    </submittedName>
</protein>
<evidence type="ECO:0000256" key="15">
    <source>
        <dbReference type="SAM" id="MobiDB-lite"/>
    </source>
</evidence>
<keyword evidence="8" id="KW-0648">Protein biosynthesis</keyword>
<evidence type="ECO:0000256" key="10">
    <source>
        <dbReference type="ARBA" id="ARBA00023004"/>
    </source>
</evidence>
<keyword evidence="4 17" id="KW-0396">Initiation factor</keyword>
<dbReference type="HAMAP" id="MF_00100_B">
    <property type="entry name" value="IF_2_B"/>
    <property type="match status" value="1"/>
</dbReference>
<dbReference type="InterPro" id="IPR005225">
    <property type="entry name" value="Small_GTP-bd"/>
</dbReference>
<dbReference type="PRINTS" id="PR01239">
    <property type="entry name" value="EP450IICYP52"/>
</dbReference>
<dbReference type="PRINTS" id="PR00464">
    <property type="entry name" value="EP450II"/>
</dbReference>
<evidence type="ECO:0000256" key="7">
    <source>
        <dbReference type="ARBA" id="ARBA00022741"/>
    </source>
</evidence>
<dbReference type="GO" id="GO:0016712">
    <property type="term" value="F:oxidoreductase activity, acting on paired donors, with incorporation or reduction of molecular oxygen, reduced flavin or flavoprotein as one donor, and incorporation of one atom of oxygen"/>
    <property type="evidence" value="ECO:0007669"/>
    <property type="project" value="InterPro"/>
</dbReference>
<name>A0A364NAN5_STELY</name>
<keyword evidence="5 13" id="KW-0349">Heme</keyword>
<evidence type="ECO:0000256" key="2">
    <source>
        <dbReference type="ARBA" id="ARBA00007733"/>
    </source>
</evidence>
<evidence type="ECO:0000256" key="6">
    <source>
        <dbReference type="ARBA" id="ARBA00022723"/>
    </source>
</evidence>
<organism evidence="17 18">
    <name type="scientific">Stemphylium lycopersici</name>
    <name type="common">Tomato gray leaf spot disease fungus</name>
    <name type="synonym">Thyrospora lycopersici</name>
    <dbReference type="NCBI Taxonomy" id="183478"/>
    <lineage>
        <taxon>Eukaryota</taxon>
        <taxon>Fungi</taxon>
        <taxon>Dikarya</taxon>
        <taxon>Ascomycota</taxon>
        <taxon>Pezizomycotina</taxon>
        <taxon>Dothideomycetes</taxon>
        <taxon>Pleosporomycetidae</taxon>
        <taxon>Pleosporales</taxon>
        <taxon>Pleosporineae</taxon>
        <taxon>Pleosporaceae</taxon>
        <taxon>Stemphylium</taxon>
    </lineage>
</organism>
<dbReference type="InterPro" id="IPR023115">
    <property type="entry name" value="TIF_IF2_dom3"/>
</dbReference>
<dbReference type="FunFam" id="2.40.30.10:FF:000008">
    <property type="entry name" value="Translation initiation factor IF-2"/>
    <property type="match status" value="1"/>
</dbReference>
<dbReference type="Pfam" id="PF22042">
    <property type="entry name" value="EF-G_D2"/>
    <property type="match status" value="1"/>
</dbReference>
<dbReference type="GO" id="GO:0005506">
    <property type="term" value="F:iron ion binding"/>
    <property type="evidence" value="ECO:0007669"/>
    <property type="project" value="InterPro"/>
</dbReference>
<dbReference type="InterPro" id="IPR036925">
    <property type="entry name" value="TIF_IF2_dom3_sf"/>
</dbReference>
<feature type="region of interest" description="Disordered" evidence="15">
    <location>
        <begin position="756"/>
        <end position="895"/>
    </location>
</feature>
<dbReference type="CDD" id="cd03692">
    <property type="entry name" value="mtIF2_IVc"/>
    <property type="match status" value="1"/>
</dbReference>
<reference evidence="18" key="1">
    <citation type="submission" date="2018-05" db="EMBL/GenBank/DDBJ databases">
        <title>Draft genome sequence of Stemphylium lycopersici strain CIDEFI 213.</title>
        <authorList>
            <person name="Medina R."/>
            <person name="Franco M.E.E."/>
            <person name="Lucentini C.G."/>
            <person name="Saparrat M.C.N."/>
            <person name="Balatti P.A."/>
        </authorList>
    </citation>
    <scope>NUCLEOTIDE SEQUENCE [LARGE SCALE GENOMIC DNA]</scope>
    <source>
        <strain evidence="18">CIDEFI 213</strain>
    </source>
</reference>
<keyword evidence="17" id="KW-0378">Hydrolase</keyword>
<dbReference type="EC" id="3.6.1.15" evidence="17"/>
<evidence type="ECO:0000259" key="16">
    <source>
        <dbReference type="PROSITE" id="PS51722"/>
    </source>
</evidence>
<dbReference type="SUPFAM" id="SSF52156">
    <property type="entry name" value="Initiation factor IF2/eIF5b, domain 3"/>
    <property type="match status" value="1"/>
</dbReference>
<dbReference type="InterPro" id="IPR009000">
    <property type="entry name" value="Transl_B-barrel_sf"/>
</dbReference>
<dbReference type="GO" id="GO:0020037">
    <property type="term" value="F:heme binding"/>
    <property type="evidence" value="ECO:0007669"/>
    <property type="project" value="InterPro"/>
</dbReference>
<evidence type="ECO:0000256" key="9">
    <source>
        <dbReference type="ARBA" id="ARBA00023002"/>
    </source>
</evidence>
<dbReference type="InterPro" id="IPR000795">
    <property type="entry name" value="T_Tr_GTP-bd_dom"/>
</dbReference>
<dbReference type="InterPro" id="IPR017972">
    <property type="entry name" value="Cyt_P450_CS"/>
</dbReference>
<dbReference type="GO" id="GO:0005525">
    <property type="term" value="F:GTP binding"/>
    <property type="evidence" value="ECO:0007669"/>
    <property type="project" value="UniProtKB-KW"/>
</dbReference>
<dbReference type="InterPro" id="IPR001128">
    <property type="entry name" value="Cyt_P450"/>
</dbReference>
<feature type="compositionally biased region" description="Basic and acidic residues" evidence="15">
    <location>
        <begin position="672"/>
        <end position="682"/>
    </location>
</feature>
<keyword evidence="18" id="KW-1185">Reference proteome</keyword>
<comment type="caution">
    <text evidence="17">The sequence shown here is derived from an EMBL/GenBank/DDBJ whole genome shotgun (WGS) entry which is preliminary data.</text>
</comment>
<comment type="similarity">
    <text evidence="2">Belongs to the TRAFAC class translation factor GTPase superfamily. Classic translation factor GTPase family. IF-2 subfamily.</text>
</comment>
<feature type="compositionally biased region" description="Low complexity" evidence="15">
    <location>
        <begin position="582"/>
        <end position="600"/>
    </location>
</feature>
<dbReference type="Pfam" id="PF00067">
    <property type="entry name" value="p450"/>
    <property type="match status" value="1"/>
</dbReference>
<dbReference type="NCBIfam" id="TIGR00487">
    <property type="entry name" value="IF-2"/>
    <property type="match status" value="1"/>
</dbReference>
<keyword evidence="7" id="KW-0547">Nucleotide-binding</keyword>
<dbReference type="SUPFAM" id="SSF48264">
    <property type="entry name" value="Cytochrome P450"/>
    <property type="match status" value="1"/>
</dbReference>
<evidence type="ECO:0000256" key="4">
    <source>
        <dbReference type="ARBA" id="ARBA00022540"/>
    </source>
</evidence>
<dbReference type="PANTHER" id="PTHR24287">
    <property type="entry name" value="P450, PUTATIVE (EUROFUNG)-RELATED"/>
    <property type="match status" value="1"/>
</dbReference>
<dbReference type="STRING" id="183478.A0A364NAN5"/>
<feature type="coiled-coil region" evidence="14">
    <location>
        <begin position="1262"/>
        <end position="1289"/>
    </location>
</feature>
<dbReference type="EMBL" id="QGDH01000024">
    <property type="protein sequence ID" value="RAR14233.1"/>
    <property type="molecule type" value="Genomic_DNA"/>
</dbReference>
<feature type="compositionally biased region" description="Basic and acidic residues" evidence="15">
    <location>
        <begin position="537"/>
        <end position="555"/>
    </location>
</feature>
<dbReference type="PROSITE" id="PS51722">
    <property type="entry name" value="G_TR_2"/>
    <property type="match status" value="1"/>
</dbReference>
<dbReference type="Proteomes" id="UP000249619">
    <property type="component" value="Unassembled WGS sequence"/>
</dbReference>
<dbReference type="NCBIfam" id="TIGR00231">
    <property type="entry name" value="small_GTP"/>
    <property type="match status" value="1"/>
</dbReference>
<keyword evidence="14" id="KW-0175">Coiled coil</keyword>
<comment type="similarity">
    <text evidence="3">Belongs to the cytochrome P450 family.</text>
</comment>
<dbReference type="CDD" id="cd11063">
    <property type="entry name" value="CYP52"/>
    <property type="match status" value="1"/>
</dbReference>
<dbReference type="SUPFAM" id="SSF52540">
    <property type="entry name" value="P-loop containing nucleoside triphosphate hydrolases"/>
    <property type="match status" value="1"/>
</dbReference>
<evidence type="ECO:0000256" key="1">
    <source>
        <dbReference type="ARBA" id="ARBA00001971"/>
    </source>
</evidence>
<evidence type="ECO:0000313" key="17">
    <source>
        <dbReference type="EMBL" id="RAR14233.1"/>
    </source>
</evidence>
<feature type="compositionally biased region" description="Low complexity" evidence="15">
    <location>
        <begin position="756"/>
        <end position="776"/>
    </location>
</feature>
<sequence>MHSSVLLAIWAGVSFVIYKIVSSIITSRRYAAAARQLGCLPAHPLKQSMFDPLGLQNISRILESDKAGRVPQYFKERTDSACVENGKNITTIHQHIMGGEAIFTVEPRNVQAVLATQFKDFGLGKVRNRNFSPLLGHGIFSTDGEQWAHARSLLRPQFARDQVSDLDLEEEHVQNMMRVIPTNSSGWTDAVDLKPLFFRLTIDSATEFLFGESVDSQLAVLPDYTSSRASMAVNEQEFAIAFDKSQTAIATATRLGDASWLYYDREDKENIRRCHAFIDHYVQLALSKEKNASQKTSHGKQKYVFLDALVESTRDPVELRSHLISILLAGRDTTASLLSYVFLSFAQHPESYEKLRGIVKETFGTYSNPKNLSFEALKSCNYLQWVLNENLRLYPVVPIDGRRALRDTTLPTGGGPDGTAPVYIKKDMQVDYSVYVMHRRQDLWGPDADEYKPERWDGRKSGWEYLPFNGGPRICIGQQFALTEAGYAVVSSTRDICIFCATRPLPVSNSLPSPSTATQRRELNSSSRAPNSAEGIVYKDESEREKPMSQAERMRQALAASAAFAPQPQQGGYMSAAERMRMPSASQRPQQPQPQTSRQNPPDRRPVNSRGGLFDGQARNQTRDRFAPASRRLGGSERNDYRPPQQNRYTVNMDSRPQVNTPAFRPDHLRRRNEPQHERDPFASDYQRPPPVSRPLPQRKTLDQDEIAKLLGNSSTTTRSSKPYQPLARDVNAQRACWHCGSKEHMTNLCPVKPTLREQPQQQQQQQQKTEQRTTTYRPPQRYKESISDAAEAWAQRSKGKLEIDPPSQAQMEEDSRRRNETENERRRSRFAFDEPVEKNRFEEPERRQGGNKNRKGRIQRFEEDDEEDRPSISKAERKRLRAEAKKAAQAEKNEPTPISLPEYISVANLAGALKLRVEDFVQKLEDLGFEDVQNDHILNAEHAGLIAQEYNFEPIFQSEEDDGDLYPAPPLEPEAYVELPARPPVVTIMGHVDHGKTTILDYMRSTSVAATEFGGITQHIGAFSVPLANGKKITFLDTPGHSAFETMRARGANVTDIVVLVVAADDSVMPQTVEAIKHAQAAKVPMIVAINKIDKSQADPDAVKLDLGRHGIEIEDFGGDIQAVCVSGKTGQGIPDLEEAISTLSEMLDHRANPQAAVEGWVLEGTTKKSGRIATVLVRSGTLRQGTALVAGTTWTRVRTLRNEAGVVVDEVGPGMAVEVDGWRDQPIAGDEVLQAEDEQHATSVTELRLDKVDREQMARDMEAINQSRRLEAERREAEEAAAKALQNGEEAAAVEKKETGPEVVSFIVKGDVSGSVEAVIDSVAALGNGEVSTRILRHGVGAPSEFDISHAADAQGHIINFNTTIPGHVSKLAEEKGVKILDSNIIYRVVENVKELLSEKLAPKVIQKVTGEVEIAAVFEIGLGGKKKMKVAGSKVRNGVVDRGTKARVLRGDALVHDGVITSLKNQKKDVEQMRKDTECGISFETWEDFKVGDKIQCYEEKFEKRSL</sequence>
<proteinExistence type="inferred from homology"/>
<gene>
    <name evidence="17" type="ORF">DDE83_002345</name>
</gene>
<accession>A0A364NAN5</accession>
<feature type="compositionally biased region" description="Basic and acidic residues" evidence="15">
    <location>
        <begin position="870"/>
        <end position="895"/>
    </location>
</feature>
<dbReference type="InterPro" id="IPR002402">
    <property type="entry name" value="Cyt_P450_E_grp-II"/>
</dbReference>
<dbReference type="InterPro" id="IPR006847">
    <property type="entry name" value="IF2_N"/>
</dbReference>
<dbReference type="FunFam" id="3.40.50.300:FF:000019">
    <property type="entry name" value="Translation initiation factor IF-2"/>
    <property type="match status" value="1"/>
</dbReference>
<feature type="domain" description="Tr-type G" evidence="16">
    <location>
        <begin position="982"/>
        <end position="1156"/>
    </location>
</feature>
<dbReference type="InterPro" id="IPR047146">
    <property type="entry name" value="Cyt_P450_E_CYP52_fungi"/>
</dbReference>
<evidence type="ECO:0000256" key="14">
    <source>
        <dbReference type="SAM" id="Coils"/>
    </source>
</evidence>
<evidence type="ECO:0000256" key="3">
    <source>
        <dbReference type="ARBA" id="ARBA00010617"/>
    </source>
</evidence>
<dbReference type="PANTHER" id="PTHR24287:SF1">
    <property type="entry name" value="P450, PUTATIVE (EUROFUNG)-RELATED"/>
    <property type="match status" value="1"/>
</dbReference>
<dbReference type="InterPro" id="IPR036396">
    <property type="entry name" value="Cyt_P450_sf"/>
</dbReference>
<dbReference type="Pfam" id="PF04760">
    <property type="entry name" value="IF2_N"/>
    <property type="match status" value="1"/>
</dbReference>
<feature type="compositionally biased region" description="Basic and acidic residues" evidence="15">
    <location>
        <begin position="814"/>
        <end position="849"/>
    </location>
</feature>
<evidence type="ECO:0000256" key="11">
    <source>
        <dbReference type="ARBA" id="ARBA00023033"/>
    </source>
</evidence>
<keyword evidence="12" id="KW-0342">GTP-binding</keyword>
<dbReference type="SUPFAM" id="SSF50447">
    <property type="entry name" value="Translation proteins"/>
    <property type="match status" value="2"/>
</dbReference>
<dbReference type="Pfam" id="PF00009">
    <property type="entry name" value="GTP_EFTU"/>
    <property type="match status" value="1"/>
</dbReference>